<reference evidence="1 2" key="1">
    <citation type="journal article" date="2016" name="Mol. Biol. Evol.">
        <title>Comparative Genomics of Early-Diverging Mushroom-Forming Fungi Provides Insights into the Origins of Lignocellulose Decay Capabilities.</title>
        <authorList>
            <person name="Nagy L.G."/>
            <person name="Riley R."/>
            <person name="Tritt A."/>
            <person name="Adam C."/>
            <person name="Daum C."/>
            <person name="Floudas D."/>
            <person name="Sun H."/>
            <person name="Yadav J.S."/>
            <person name="Pangilinan J."/>
            <person name="Larsson K.H."/>
            <person name="Matsuura K."/>
            <person name="Barry K."/>
            <person name="Labutti K."/>
            <person name="Kuo R."/>
            <person name="Ohm R.A."/>
            <person name="Bhattacharya S.S."/>
            <person name="Shirouzu T."/>
            <person name="Yoshinaga Y."/>
            <person name="Martin F.M."/>
            <person name="Grigoriev I.V."/>
            <person name="Hibbett D.S."/>
        </authorList>
    </citation>
    <scope>NUCLEOTIDE SEQUENCE [LARGE SCALE GENOMIC DNA]</scope>
    <source>
        <strain evidence="1 2">HHB12733</strain>
    </source>
</reference>
<feature type="non-terminal residue" evidence="1">
    <location>
        <position position="236"/>
    </location>
</feature>
<organism evidence="1 2">
    <name type="scientific">Calocera cornea HHB12733</name>
    <dbReference type="NCBI Taxonomy" id="1353952"/>
    <lineage>
        <taxon>Eukaryota</taxon>
        <taxon>Fungi</taxon>
        <taxon>Dikarya</taxon>
        <taxon>Basidiomycota</taxon>
        <taxon>Agaricomycotina</taxon>
        <taxon>Dacrymycetes</taxon>
        <taxon>Dacrymycetales</taxon>
        <taxon>Dacrymycetaceae</taxon>
        <taxon>Calocera</taxon>
    </lineage>
</organism>
<name>A0A165GHN0_9BASI</name>
<evidence type="ECO:0000313" key="2">
    <source>
        <dbReference type="Proteomes" id="UP000076842"/>
    </source>
</evidence>
<dbReference type="GO" id="GO:0030687">
    <property type="term" value="C:preribosome, large subunit precursor"/>
    <property type="evidence" value="ECO:0007669"/>
    <property type="project" value="TreeGrafter"/>
</dbReference>
<dbReference type="GO" id="GO:0000470">
    <property type="term" value="P:maturation of LSU-rRNA"/>
    <property type="evidence" value="ECO:0007669"/>
    <property type="project" value="TreeGrafter"/>
</dbReference>
<dbReference type="STRING" id="1353952.A0A165GHN0"/>
<dbReference type="OrthoDB" id="10263222at2759"/>
<dbReference type="GO" id="GO:0004519">
    <property type="term" value="F:endonuclease activity"/>
    <property type="evidence" value="ECO:0007669"/>
    <property type="project" value="InterPro"/>
</dbReference>
<accession>A0A165GHN0</accession>
<dbReference type="GO" id="GO:0090730">
    <property type="term" value="C:Las1 complex"/>
    <property type="evidence" value="ECO:0007669"/>
    <property type="project" value="InterPro"/>
</dbReference>
<dbReference type="Proteomes" id="UP000076842">
    <property type="component" value="Unassembled WGS sequence"/>
</dbReference>
<keyword evidence="2" id="KW-1185">Reference proteome</keyword>
<dbReference type="GO" id="GO:0000460">
    <property type="term" value="P:maturation of 5.8S rRNA"/>
    <property type="evidence" value="ECO:0007669"/>
    <property type="project" value="TreeGrafter"/>
</dbReference>
<dbReference type="InterPro" id="IPR007174">
    <property type="entry name" value="Las1"/>
</dbReference>
<dbReference type="EMBL" id="KV423955">
    <property type="protein sequence ID" value="KZT58084.1"/>
    <property type="molecule type" value="Genomic_DNA"/>
</dbReference>
<dbReference type="PANTHER" id="PTHR15002:SF0">
    <property type="entry name" value="RIBOSOMAL BIOGENESIS PROTEIN LAS1L"/>
    <property type="match status" value="1"/>
</dbReference>
<protein>
    <submittedName>
        <fullName evidence="1">Las1-domain-containing protein</fullName>
    </submittedName>
</protein>
<dbReference type="Pfam" id="PF04031">
    <property type="entry name" value="Las1"/>
    <property type="match status" value="1"/>
</dbReference>
<sequence>MQLPRRVPWTSRAELQHVCDWIYSPDSTPNDRDRALHRVRPAPPLSSLIHPLPARQAYTLALLRLVNGLVDPLQSGMYARPIAHIATQLGLPAWWVELRHQGTHDDLPGLAVLRLAAHEALDWLYTHYFLPTLHPSSPATTSLPHHPIPSAAALLKAYKTLSKQITRDSSLLGPSRREMERLLRAWQRWVAEVRVAVGVGAAGGGAGWGTAGEEEREREREALECVAEALLERGGL</sequence>
<proteinExistence type="predicted"/>
<gene>
    <name evidence="1" type="ORF">CALCODRAFT_423749</name>
</gene>
<dbReference type="InParanoid" id="A0A165GHN0"/>
<evidence type="ECO:0000313" key="1">
    <source>
        <dbReference type="EMBL" id="KZT58084.1"/>
    </source>
</evidence>
<dbReference type="PANTHER" id="PTHR15002">
    <property type="entry name" value="RIBOSOMAL BIOGENESIS PROTEIN LAS1L"/>
    <property type="match status" value="1"/>
</dbReference>
<dbReference type="AlphaFoldDB" id="A0A165GHN0"/>